<dbReference type="InterPro" id="IPR036724">
    <property type="entry name" value="Cobalamin-bd_sf"/>
</dbReference>
<dbReference type="Pfam" id="PF13411">
    <property type="entry name" value="MerR_1"/>
    <property type="match status" value="1"/>
</dbReference>
<dbReference type="Proteomes" id="UP001056756">
    <property type="component" value="Chromosome"/>
</dbReference>
<proteinExistence type="predicted"/>
<dbReference type="CDD" id="cd01104">
    <property type="entry name" value="HTH_MlrA-CarA"/>
    <property type="match status" value="1"/>
</dbReference>
<dbReference type="InterPro" id="IPR036594">
    <property type="entry name" value="Meth_synthase_dom"/>
</dbReference>
<dbReference type="InterPro" id="IPR047057">
    <property type="entry name" value="MerR_fam"/>
</dbReference>
<dbReference type="Pfam" id="PF02607">
    <property type="entry name" value="B12-binding_2"/>
    <property type="match status" value="1"/>
</dbReference>
<keyword evidence="3" id="KW-0804">Transcription</keyword>
<protein>
    <submittedName>
        <fullName evidence="6">MerR family transcriptional regulator</fullName>
    </submittedName>
</protein>
<feature type="domain" description="HTH merR-type" evidence="4">
    <location>
        <begin position="1"/>
        <end position="74"/>
    </location>
</feature>
<evidence type="ECO:0000313" key="6">
    <source>
        <dbReference type="EMBL" id="URN95399.1"/>
    </source>
</evidence>
<organism evidence="6 7">
    <name type="scientific">Candidatus Pristimantibacillus lignocellulolyticus</name>
    <dbReference type="NCBI Taxonomy" id="2994561"/>
    <lineage>
        <taxon>Bacteria</taxon>
        <taxon>Bacillati</taxon>
        <taxon>Bacillota</taxon>
        <taxon>Bacilli</taxon>
        <taxon>Bacillales</taxon>
        <taxon>Paenibacillaceae</taxon>
        <taxon>Candidatus Pristimantibacillus</taxon>
    </lineage>
</organism>
<dbReference type="Gene3D" id="3.40.50.280">
    <property type="entry name" value="Cobalamin-binding domain"/>
    <property type="match status" value="1"/>
</dbReference>
<dbReference type="Gene3D" id="1.10.1240.10">
    <property type="entry name" value="Methionine synthase domain"/>
    <property type="match status" value="1"/>
</dbReference>
<dbReference type="PANTHER" id="PTHR30204:SF67">
    <property type="entry name" value="HTH-TYPE TRANSCRIPTIONAL REGULATOR MLRA-RELATED"/>
    <property type="match status" value="1"/>
</dbReference>
<dbReference type="SMART" id="SM00422">
    <property type="entry name" value="HTH_MERR"/>
    <property type="match status" value="1"/>
</dbReference>
<dbReference type="PROSITE" id="PS50937">
    <property type="entry name" value="HTH_MERR_2"/>
    <property type="match status" value="1"/>
</dbReference>
<evidence type="ECO:0000313" key="7">
    <source>
        <dbReference type="Proteomes" id="UP001056756"/>
    </source>
</evidence>
<evidence type="ECO:0000256" key="3">
    <source>
        <dbReference type="ARBA" id="ARBA00023163"/>
    </source>
</evidence>
<evidence type="ECO:0000259" key="4">
    <source>
        <dbReference type="PROSITE" id="PS50937"/>
    </source>
</evidence>
<sequence length="302" mass="35010">MLTIYNIKMVSKLLGISPITIRAWETRYQVIQPQRSEGGHRLYSDKDVEDLRWLLIQTKEKGLSISHASQLLLKQKQTNVTAATVTDEEPRSTYTSVQNDLYHALLNMDIEKSEHIVDLGFSMYPLDEMIHKVLVPLMIRVGDEWEQGIISVAQEHMVSEFVKQRYIQFFRLFQRNPSLPKVIALCPAGERHEVGLLLFSLFLRRKGLDVIYLGADTPVDGIGEMLIRSDANWLCLTLTDPKRLDNTIKYIEHILTIRPQVKIILGGKGFTALDSHHPYYDFLIGDHNDEWERWYQQQLVHI</sequence>
<dbReference type="GO" id="GO:0031419">
    <property type="term" value="F:cobalamin binding"/>
    <property type="evidence" value="ECO:0007669"/>
    <property type="project" value="InterPro"/>
</dbReference>
<gene>
    <name evidence="6" type="ORF">NAG76_03815</name>
</gene>
<dbReference type="GO" id="GO:0046872">
    <property type="term" value="F:metal ion binding"/>
    <property type="evidence" value="ECO:0007669"/>
    <property type="project" value="InterPro"/>
</dbReference>
<dbReference type="GO" id="GO:0003700">
    <property type="term" value="F:DNA-binding transcription factor activity"/>
    <property type="evidence" value="ECO:0007669"/>
    <property type="project" value="InterPro"/>
</dbReference>
<evidence type="ECO:0000259" key="5">
    <source>
        <dbReference type="PROSITE" id="PS51332"/>
    </source>
</evidence>
<dbReference type="PANTHER" id="PTHR30204">
    <property type="entry name" value="REDOX-CYCLING DRUG-SENSING TRANSCRIPTIONAL ACTIVATOR SOXR"/>
    <property type="match status" value="1"/>
</dbReference>
<dbReference type="GO" id="GO:0003677">
    <property type="term" value="F:DNA binding"/>
    <property type="evidence" value="ECO:0007669"/>
    <property type="project" value="UniProtKB-KW"/>
</dbReference>
<dbReference type="SUPFAM" id="SSF46955">
    <property type="entry name" value="Putative DNA-binding domain"/>
    <property type="match status" value="1"/>
</dbReference>
<dbReference type="PROSITE" id="PS51332">
    <property type="entry name" value="B12_BINDING"/>
    <property type="match status" value="1"/>
</dbReference>
<dbReference type="InterPro" id="IPR003759">
    <property type="entry name" value="Cbl-bd_cap"/>
</dbReference>
<reference evidence="6" key="1">
    <citation type="submission" date="2022-05" db="EMBL/GenBank/DDBJ databases">
        <title>Novel bacterial taxa in a minimal lignocellulolytic consortium and its capacity to transform plastics disclosed by genome-resolved metagenomics.</title>
        <authorList>
            <person name="Rodriguez C.A.D."/>
            <person name="Diaz-Garcia L."/>
            <person name="Herrera K."/>
            <person name="Tarazona N.A."/>
            <person name="Sproer C."/>
            <person name="Overmann J."/>
            <person name="Jimenez D.J."/>
        </authorList>
    </citation>
    <scope>NUCLEOTIDE SEQUENCE</scope>
    <source>
        <strain evidence="6">MAG5</strain>
    </source>
</reference>
<dbReference type="AlphaFoldDB" id="A0A9J6ZHA4"/>
<dbReference type="EMBL" id="CP097899">
    <property type="protein sequence ID" value="URN95399.1"/>
    <property type="molecule type" value="Genomic_DNA"/>
</dbReference>
<dbReference type="InterPro" id="IPR009061">
    <property type="entry name" value="DNA-bd_dom_put_sf"/>
</dbReference>
<evidence type="ECO:0000256" key="2">
    <source>
        <dbReference type="ARBA" id="ARBA00023125"/>
    </source>
</evidence>
<dbReference type="Gene3D" id="1.10.1660.10">
    <property type="match status" value="1"/>
</dbReference>
<name>A0A9J6ZHA4_9BACL</name>
<dbReference type="InterPro" id="IPR006158">
    <property type="entry name" value="Cobalamin-bd"/>
</dbReference>
<keyword evidence="2" id="KW-0238">DNA-binding</keyword>
<feature type="domain" description="B12-binding" evidence="5">
    <location>
        <begin position="179"/>
        <end position="302"/>
    </location>
</feature>
<dbReference type="InterPro" id="IPR000551">
    <property type="entry name" value="MerR-type_HTH_dom"/>
</dbReference>
<dbReference type="CDD" id="cd02065">
    <property type="entry name" value="B12-binding_like"/>
    <property type="match status" value="1"/>
</dbReference>
<keyword evidence="1" id="KW-0805">Transcription regulation</keyword>
<evidence type="ECO:0000256" key="1">
    <source>
        <dbReference type="ARBA" id="ARBA00023015"/>
    </source>
</evidence>
<dbReference type="SUPFAM" id="SSF52242">
    <property type="entry name" value="Cobalamin (vitamin B12)-binding domain"/>
    <property type="match status" value="1"/>
</dbReference>
<dbReference type="Pfam" id="PF02310">
    <property type="entry name" value="B12-binding"/>
    <property type="match status" value="1"/>
</dbReference>
<accession>A0A9J6ZHA4</accession>
<dbReference type="KEGG" id="plig:NAG76_03815"/>